<evidence type="ECO:0008006" key="3">
    <source>
        <dbReference type="Google" id="ProtNLM"/>
    </source>
</evidence>
<dbReference type="OrthoDB" id="3174733at2"/>
<protein>
    <recommendedName>
        <fullName evidence="3">ICEBs1 excisionase</fullName>
    </recommendedName>
</protein>
<dbReference type="EMBL" id="CYXZ01000008">
    <property type="protein sequence ID" value="CUM96791.1"/>
    <property type="molecule type" value="Genomic_DNA"/>
</dbReference>
<dbReference type="PaxDb" id="166486-ERS852572_01322"/>
<proteinExistence type="predicted"/>
<organism evidence="1 2">
    <name type="scientific">Roseburia intestinalis</name>
    <dbReference type="NCBI Taxonomy" id="166486"/>
    <lineage>
        <taxon>Bacteria</taxon>
        <taxon>Bacillati</taxon>
        <taxon>Bacillota</taxon>
        <taxon>Clostridia</taxon>
        <taxon>Lachnospirales</taxon>
        <taxon>Lachnospiraceae</taxon>
        <taxon>Roseburia</taxon>
    </lineage>
</organism>
<evidence type="ECO:0000313" key="1">
    <source>
        <dbReference type="EMBL" id="CUM96791.1"/>
    </source>
</evidence>
<dbReference type="STRING" id="166486.ERS852572_01322"/>
<evidence type="ECO:0000313" key="2">
    <source>
        <dbReference type="Proteomes" id="UP000095350"/>
    </source>
</evidence>
<name>A0A173T2C7_9FIRM</name>
<gene>
    <name evidence="1" type="ORF">ERS852572_01322</name>
</gene>
<dbReference type="RefSeq" id="WP_055193847.1">
    <property type="nucleotide sequence ID" value="NZ_CABIYH010000008.1"/>
</dbReference>
<accession>A0A173T2C7</accession>
<sequence>MNEKIYYSAEDIAKMLGVSMGKSYKILREMNKELAGKGFLTIAGKIPVEYFREKWYGGAKEVSA</sequence>
<dbReference type="Proteomes" id="UP000095350">
    <property type="component" value="Unassembled WGS sequence"/>
</dbReference>
<reference evidence="1 2" key="1">
    <citation type="submission" date="2015-09" db="EMBL/GenBank/DDBJ databases">
        <authorList>
            <consortium name="Pathogen Informatics"/>
        </authorList>
    </citation>
    <scope>NUCLEOTIDE SEQUENCE [LARGE SCALE GENOMIC DNA]</scope>
    <source>
        <strain evidence="1 2">2789STDY5834960</strain>
    </source>
</reference>
<dbReference type="AlphaFoldDB" id="A0A173T2C7"/>